<proteinExistence type="predicted"/>
<keyword evidence="7" id="KW-0436">Ligase</keyword>
<evidence type="ECO:0000259" key="6">
    <source>
        <dbReference type="Pfam" id="PF04932"/>
    </source>
</evidence>
<dbReference type="GO" id="GO:0016020">
    <property type="term" value="C:membrane"/>
    <property type="evidence" value="ECO:0007669"/>
    <property type="project" value="UniProtKB-SubCell"/>
</dbReference>
<feature type="transmembrane region" description="Helical" evidence="5">
    <location>
        <begin position="269"/>
        <end position="288"/>
    </location>
</feature>
<dbReference type="Pfam" id="PF04932">
    <property type="entry name" value="Wzy_C"/>
    <property type="match status" value="1"/>
</dbReference>
<organism evidence="7">
    <name type="scientific">Meiothermus ruber</name>
    <dbReference type="NCBI Taxonomy" id="277"/>
    <lineage>
        <taxon>Bacteria</taxon>
        <taxon>Thermotogati</taxon>
        <taxon>Deinococcota</taxon>
        <taxon>Deinococci</taxon>
        <taxon>Thermales</taxon>
        <taxon>Thermaceae</taxon>
        <taxon>Meiothermus</taxon>
    </lineage>
</organism>
<comment type="subcellular location">
    <subcellularLocation>
        <location evidence="1">Membrane</location>
        <topology evidence="1">Multi-pass membrane protein</topology>
    </subcellularLocation>
</comment>
<dbReference type="EMBL" id="DSWI01000031">
    <property type="protein sequence ID" value="HFG21503.1"/>
    <property type="molecule type" value="Genomic_DNA"/>
</dbReference>
<dbReference type="InterPro" id="IPR051533">
    <property type="entry name" value="WaaL-like"/>
</dbReference>
<reference evidence="7" key="1">
    <citation type="journal article" date="2020" name="mSystems">
        <title>Genome- and Community-Level Interaction Insights into Carbon Utilization and Element Cycling Functions of Hydrothermarchaeota in Hydrothermal Sediment.</title>
        <authorList>
            <person name="Zhou Z."/>
            <person name="Liu Y."/>
            <person name="Xu W."/>
            <person name="Pan J."/>
            <person name="Luo Z.H."/>
            <person name="Li M."/>
        </authorList>
    </citation>
    <scope>NUCLEOTIDE SEQUENCE [LARGE SCALE GENOMIC DNA]</scope>
    <source>
        <strain evidence="7">SpSt-524</strain>
    </source>
</reference>
<sequence>MNWIWALPFVLLPLQPAWFMAVAALVGLWGVMRGLRPLAGWFGLAALLGMGGQFLTPTSLYTVPALPEYIKQTKSESRASNLIRPFDLDALHGWNHSDERGGWAVPLGDGFWRLPRYNPESGREQSEFLTDHWYPVEPGQTYTQSFYLRHDGQQARLQITFFTNRGQHNPVPTYVESVGTGVYRVWGSYTAKEGDSSVRAIDLLNQGGDFTYLEIGWAQLEAGTEPGSYRPGHTGEQSSLQRAWAWGSQMLLGWLVLVGGWFWRRYVDVRWVVGFVLLGLTLHLGYALWQLQDHNLGRAWGLTPQPNLLGHTAVMMGGLLQLLGGWRIGLLGLLGAGLGVAVSGSRTAFLALLALGLFWVWSLPRGRRWVLLTLGVSMLVFWRWPEVLGRLGQLGLDSSGQSRLQFWQVAWEAFLQHPVWGIGWSHFPLFFLQNPPPDFIELPTHAHNLVLSLLAEGGITLLVAFLLLNVGVLYRLVAGRSWPVVALWVLALGLNILDYSYFYAGVFGTLWIAVGWALGHVQYRCE</sequence>
<accession>A0A7C3HYG9</accession>
<protein>
    <submittedName>
        <fullName evidence="7">O-antigen ligase family protein</fullName>
    </submittedName>
</protein>
<evidence type="ECO:0000256" key="3">
    <source>
        <dbReference type="ARBA" id="ARBA00022989"/>
    </source>
</evidence>
<name>A0A7C3HYG9_MEIRU</name>
<feature type="transmembrane region" description="Helical" evidence="5">
    <location>
        <begin position="243"/>
        <end position="263"/>
    </location>
</feature>
<dbReference type="PANTHER" id="PTHR37422:SF13">
    <property type="entry name" value="LIPOPOLYSACCHARIDE BIOSYNTHESIS PROTEIN PA4999-RELATED"/>
    <property type="match status" value="1"/>
</dbReference>
<feature type="transmembrane region" description="Helical" evidence="5">
    <location>
        <begin position="449"/>
        <end position="470"/>
    </location>
</feature>
<dbReference type="GO" id="GO:0016874">
    <property type="term" value="F:ligase activity"/>
    <property type="evidence" value="ECO:0007669"/>
    <property type="project" value="UniProtKB-KW"/>
</dbReference>
<feature type="domain" description="O-antigen ligase-related" evidence="6">
    <location>
        <begin position="332"/>
        <end position="466"/>
    </location>
</feature>
<evidence type="ECO:0000313" key="7">
    <source>
        <dbReference type="EMBL" id="HFG21503.1"/>
    </source>
</evidence>
<comment type="caution">
    <text evidence="7">The sequence shown here is derived from an EMBL/GenBank/DDBJ whole genome shotgun (WGS) entry which is preliminary data.</text>
</comment>
<keyword evidence="3 5" id="KW-1133">Transmembrane helix</keyword>
<feature type="transmembrane region" description="Helical" evidence="5">
    <location>
        <begin position="502"/>
        <end position="521"/>
    </location>
</feature>
<feature type="transmembrane region" description="Helical" evidence="5">
    <location>
        <begin position="368"/>
        <end position="384"/>
    </location>
</feature>
<feature type="transmembrane region" description="Helical" evidence="5">
    <location>
        <begin position="334"/>
        <end position="361"/>
    </location>
</feature>
<feature type="transmembrane region" description="Helical" evidence="5">
    <location>
        <begin position="39"/>
        <end position="63"/>
    </location>
</feature>
<keyword evidence="4 5" id="KW-0472">Membrane</keyword>
<evidence type="ECO:0000256" key="4">
    <source>
        <dbReference type="ARBA" id="ARBA00023136"/>
    </source>
</evidence>
<keyword evidence="2 5" id="KW-0812">Transmembrane</keyword>
<evidence type="ECO:0000256" key="5">
    <source>
        <dbReference type="SAM" id="Phobius"/>
    </source>
</evidence>
<dbReference type="InterPro" id="IPR007016">
    <property type="entry name" value="O-antigen_ligase-rel_domated"/>
</dbReference>
<feature type="transmembrane region" description="Helical" evidence="5">
    <location>
        <begin position="477"/>
        <end position="496"/>
    </location>
</feature>
<dbReference type="AlphaFoldDB" id="A0A7C3HYG9"/>
<evidence type="ECO:0000256" key="1">
    <source>
        <dbReference type="ARBA" id="ARBA00004141"/>
    </source>
</evidence>
<gene>
    <name evidence="7" type="ORF">ENS82_12470</name>
</gene>
<dbReference type="PANTHER" id="PTHR37422">
    <property type="entry name" value="TEICHURONIC ACID BIOSYNTHESIS PROTEIN TUAE"/>
    <property type="match status" value="1"/>
</dbReference>
<evidence type="ECO:0000256" key="2">
    <source>
        <dbReference type="ARBA" id="ARBA00022692"/>
    </source>
</evidence>